<evidence type="ECO:0000256" key="1">
    <source>
        <dbReference type="SAM" id="Phobius"/>
    </source>
</evidence>
<evidence type="ECO:0000313" key="4">
    <source>
        <dbReference type="Proteomes" id="UP000596661"/>
    </source>
</evidence>
<evidence type="ECO:0000259" key="2">
    <source>
        <dbReference type="Pfam" id="PF13962"/>
    </source>
</evidence>
<sequence>MEGTNVLNSTSTVLRIHGAEGTEMVKQINTVASIDGNINANGIHINNISSAQPRYPSQHLLINSKEARKMYLDFGVPLYKAALRGDWETAKAILMKDSRLLTASICKGGQTVLHFAAGTKHVHFVEALVKMMTEDELELADKKGNTAFCSAVATGEVQVAMIMLRRNPNLATIRGGGDDHKVTPLYMATMFGRSEMASWLYPITKESLEEKDRIGIFFSCICTGLYGLALEILQDETWLASARDKDNKTALHLLALSPSAFDNRSPIGWNKLVKSCFNIGFERNVKQSKALELVKCLWEHVLDLGDVEAMNLIIYPSELLFDATKFGNFEFLAALISSYPDLIWETDKQNRSIIHIAVLYRHANIYNLIHEIGSIKDLLATYEDTDENNILHLAAKLPPPERLNIVSGPALQMQQQLLWFEEVKKIVQPSYEKAKNKKGKNPEELFCLEHKRLVREGETWMKHTAQSCMLVATLIATVVFAAAFSLPGGNNDKGSPNDLAKTSFLIFVLSDGIALLNSIVAM</sequence>
<keyword evidence="1" id="KW-0472">Membrane</keyword>
<dbReference type="SUPFAM" id="SSF48403">
    <property type="entry name" value="Ankyrin repeat"/>
    <property type="match status" value="2"/>
</dbReference>
<accession>A0A803QF78</accession>
<name>A0A803QF78_CANSA</name>
<dbReference type="Pfam" id="PF13962">
    <property type="entry name" value="PGG"/>
    <property type="match status" value="1"/>
</dbReference>
<feature type="transmembrane region" description="Helical" evidence="1">
    <location>
        <begin position="468"/>
        <end position="487"/>
    </location>
</feature>
<dbReference type="PANTHER" id="PTHR24177:SF356">
    <property type="entry name" value="ANKYRIN REPEAT PLANT-LIKE PROTEIN"/>
    <property type="match status" value="1"/>
</dbReference>
<keyword evidence="1" id="KW-1133">Transmembrane helix</keyword>
<evidence type="ECO:0000313" key="3">
    <source>
        <dbReference type="EnsemblPlants" id="cds.evm.model.09.1681"/>
    </source>
</evidence>
<dbReference type="EMBL" id="UZAU01000774">
    <property type="status" value="NOT_ANNOTATED_CDS"/>
    <property type="molecule type" value="Genomic_DNA"/>
</dbReference>
<feature type="domain" description="PGG" evidence="2">
    <location>
        <begin position="459"/>
        <end position="521"/>
    </location>
</feature>
<reference evidence="3" key="2">
    <citation type="submission" date="2021-03" db="UniProtKB">
        <authorList>
            <consortium name="EnsemblPlants"/>
        </authorList>
    </citation>
    <scope>IDENTIFICATION</scope>
</reference>
<proteinExistence type="predicted"/>
<dbReference type="AlphaFoldDB" id="A0A803QF78"/>
<dbReference type="GO" id="GO:0016020">
    <property type="term" value="C:membrane"/>
    <property type="evidence" value="ECO:0007669"/>
    <property type="project" value="TreeGrafter"/>
</dbReference>
<dbReference type="PANTHER" id="PTHR24177">
    <property type="entry name" value="CASKIN"/>
    <property type="match status" value="1"/>
</dbReference>
<dbReference type="Gramene" id="evm.model.09.1681">
    <property type="protein sequence ID" value="cds.evm.model.09.1681"/>
    <property type="gene ID" value="evm.TU.09.1681"/>
</dbReference>
<dbReference type="Proteomes" id="UP000596661">
    <property type="component" value="Chromosome 9"/>
</dbReference>
<dbReference type="OMA" id="RTAKSCM"/>
<dbReference type="InterPro" id="IPR036770">
    <property type="entry name" value="Ankyrin_rpt-contain_sf"/>
</dbReference>
<feature type="transmembrane region" description="Helical" evidence="1">
    <location>
        <begin position="499"/>
        <end position="520"/>
    </location>
</feature>
<dbReference type="Gene3D" id="1.25.40.20">
    <property type="entry name" value="Ankyrin repeat-containing domain"/>
    <property type="match status" value="2"/>
</dbReference>
<reference evidence="3" key="1">
    <citation type="submission" date="2018-11" db="EMBL/GenBank/DDBJ databases">
        <authorList>
            <person name="Grassa J C."/>
        </authorList>
    </citation>
    <scope>NUCLEOTIDE SEQUENCE [LARGE SCALE GENOMIC DNA]</scope>
</reference>
<dbReference type="SMART" id="SM00248">
    <property type="entry name" value="ANK"/>
    <property type="match status" value="5"/>
</dbReference>
<keyword evidence="1" id="KW-0812">Transmembrane</keyword>
<protein>
    <recommendedName>
        <fullName evidence="2">PGG domain-containing protein</fullName>
    </recommendedName>
</protein>
<keyword evidence="4" id="KW-1185">Reference proteome</keyword>
<organism evidence="3 4">
    <name type="scientific">Cannabis sativa</name>
    <name type="common">Hemp</name>
    <name type="synonym">Marijuana</name>
    <dbReference type="NCBI Taxonomy" id="3483"/>
    <lineage>
        <taxon>Eukaryota</taxon>
        <taxon>Viridiplantae</taxon>
        <taxon>Streptophyta</taxon>
        <taxon>Embryophyta</taxon>
        <taxon>Tracheophyta</taxon>
        <taxon>Spermatophyta</taxon>
        <taxon>Magnoliopsida</taxon>
        <taxon>eudicotyledons</taxon>
        <taxon>Gunneridae</taxon>
        <taxon>Pentapetalae</taxon>
        <taxon>rosids</taxon>
        <taxon>fabids</taxon>
        <taxon>Rosales</taxon>
        <taxon>Cannabaceae</taxon>
        <taxon>Cannabis</taxon>
    </lineage>
</organism>
<dbReference type="InterPro" id="IPR002110">
    <property type="entry name" value="Ankyrin_rpt"/>
</dbReference>
<dbReference type="InterPro" id="IPR026961">
    <property type="entry name" value="PGG_dom"/>
</dbReference>
<dbReference type="EnsemblPlants" id="evm.model.09.1681">
    <property type="protein sequence ID" value="cds.evm.model.09.1681"/>
    <property type="gene ID" value="evm.TU.09.1681"/>
</dbReference>